<name>A0A1C7P9H1_9BACT</name>
<feature type="compositionally biased region" description="Acidic residues" evidence="1">
    <location>
        <begin position="305"/>
        <end position="316"/>
    </location>
</feature>
<reference evidence="5" key="1">
    <citation type="submission" date="2016-09" db="EMBL/GenBank/DDBJ databases">
        <authorList>
            <person name="Koehorst J."/>
        </authorList>
    </citation>
    <scope>NUCLEOTIDE SEQUENCE [LARGE SCALE GENOMIC DNA]</scope>
</reference>
<dbReference type="InterPro" id="IPR045402">
    <property type="entry name" value="GAP1-N2"/>
</dbReference>
<dbReference type="OrthoDB" id="200316at2"/>
<evidence type="ECO:0000259" key="2">
    <source>
        <dbReference type="Pfam" id="PF20013"/>
    </source>
</evidence>
<evidence type="ECO:0000313" key="4">
    <source>
        <dbReference type="EMBL" id="SEH99231.1"/>
    </source>
</evidence>
<feature type="region of interest" description="Disordered" evidence="1">
    <location>
        <begin position="232"/>
        <end position="317"/>
    </location>
</feature>
<feature type="compositionally biased region" description="Basic and acidic residues" evidence="1">
    <location>
        <begin position="232"/>
        <end position="251"/>
    </location>
</feature>
<dbReference type="AlphaFoldDB" id="A0A1C7P9H1"/>
<feature type="compositionally biased region" description="Pro residues" evidence="1">
    <location>
        <begin position="366"/>
        <end position="378"/>
    </location>
</feature>
<gene>
    <name evidence="4" type="ORF">PYTT_2372</name>
</gene>
<evidence type="ECO:0000259" key="3">
    <source>
        <dbReference type="Pfam" id="PF20014"/>
    </source>
</evidence>
<dbReference type="RefSeq" id="WP_067777628.1">
    <property type="nucleotide sequence ID" value="NZ_LIGX01000040.1"/>
</dbReference>
<proteinExistence type="predicted"/>
<sequence length="807" mass="88786">MACQLIYTSAPRLLDAGRTGFGTVARNRSLGAALTASLERISTFSRTTGTEGTRRIFAYRQITLGASNFHILTSIADSGSDYTGRTNHTAHHLVLTEQDVDDLRLHTDFTPAGLALALERQAFWKTEWTNNPELLEDDTPWKPATPATSGVPSLWESLTGHENNSRHPLDLQTQGLYLLLPPDATPEIALRLLDETSFQCPRQGWGFTWTTDFDPNYQGADFTCICIRQGSPEEKQAETGRRSMLRVDRRLTPPASSAPGLHSSIPDAPGISIEDAPEIPGTPPPHLHMRSMKESIRAQHTSDSREDDIPEDEEETETSHSSLKMWLAFAISCALCLAAFYLYTQRGSDSASSPESMAAVQEDTPSIPPLIVPPPAPTPAIARDLPGARNAQAHPPDRPEPPPAPAPAPDKPQTPPPPAPDVPAKPAPVQQPAASSCSDAIKYGDPVPAQSLNYLDQGGQFTQGRIAIIPLGAKSGMSEKIASDAHPVKLEKSGNEYSFSYRKSGAFDPLFTLTLSPDGSISGTTPKDVIIDIELNRNNRNMRLIIVPRMIATIPSTAKPPVPDSFQIKAGDLDAYPDAQSPDRYSLKLRKKGFFLVSPILKYASNPQKPASYIRLPRLRNISDNALLIDPDAWQCKFKQNGDFDIYAVSCETAWPINDRLEQAFASIVAKRPNRQAASLAEFYGVLSSIKSSSEARQSTEKHVDRYDTILNDAAFDRFATKKLNIKSQYTSPATRRSEIDKQAGYAKVMQACRDYITKQLEVEYNRLSGEVSEIQLELDTITLHNNKLTWLFKEVPKEQPATTTRP</sequence>
<feature type="compositionally biased region" description="Pro residues" evidence="1">
    <location>
        <begin position="401"/>
        <end position="426"/>
    </location>
</feature>
<dbReference type="EMBL" id="LT629973">
    <property type="protein sequence ID" value="SEH99231.1"/>
    <property type="molecule type" value="Genomic_DNA"/>
</dbReference>
<feature type="region of interest" description="Disordered" evidence="1">
    <location>
        <begin position="347"/>
        <end position="442"/>
    </location>
</feature>
<evidence type="ECO:0000313" key="5">
    <source>
        <dbReference type="Proteomes" id="UP000176204"/>
    </source>
</evidence>
<organism evidence="4 5">
    <name type="scientific">Akkermansia glycaniphila</name>
    <dbReference type="NCBI Taxonomy" id="1679444"/>
    <lineage>
        <taxon>Bacteria</taxon>
        <taxon>Pseudomonadati</taxon>
        <taxon>Verrucomicrobiota</taxon>
        <taxon>Verrucomicrobiia</taxon>
        <taxon>Verrucomicrobiales</taxon>
        <taxon>Akkermansiaceae</taxon>
        <taxon>Akkermansia</taxon>
    </lineage>
</organism>
<keyword evidence="5" id="KW-1185">Reference proteome</keyword>
<feature type="domain" description="GTPase-associated protein 1 N-terminal" evidence="2">
    <location>
        <begin position="1"/>
        <end position="139"/>
    </location>
</feature>
<protein>
    <submittedName>
        <fullName evidence="4">Uncharacterized protein</fullName>
    </submittedName>
</protein>
<feature type="compositionally biased region" description="Basic and acidic residues" evidence="1">
    <location>
        <begin position="291"/>
        <end position="304"/>
    </location>
</feature>
<dbReference type="STRING" id="1679444.PYTT_2372"/>
<accession>A0A1C7P9H1</accession>
<dbReference type="KEGG" id="agl:PYTT_2372"/>
<dbReference type="Pfam" id="PF20013">
    <property type="entry name" value="GAP1-N2"/>
    <property type="match status" value="1"/>
</dbReference>
<dbReference type="Proteomes" id="UP000176204">
    <property type="component" value="Chromosome I"/>
</dbReference>
<feature type="domain" description="GTPase-associated protein 1 middle" evidence="3">
    <location>
        <begin position="158"/>
        <end position="245"/>
    </location>
</feature>
<dbReference type="InterPro" id="IPR045401">
    <property type="entry name" value="GAP1-M"/>
</dbReference>
<dbReference type="Pfam" id="PF20014">
    <property type="entry name" value="GAP1-M"/>
    <property type="match status" value="1"/>
</dbReference>
<evidence type="ECO:0000256" key="1">
    <source>
        <dbReference type="SAM" id="MobiDB-lite"/>
    </source>
</evidence>